<evidence type="ECO:0000256" key="1">
    <source>
        <dbReference type="SAM" id="MobiDB-lite"/>
    </source>
</evidence>
<feature type="region of interest" description="Disordered" evidence="1">
    <location>
        <begin position="738"/>
        <end position="765"/>
    </location>
</feature>
<evidence type="ECO:0000313" key="3">
    <source>
        <dbReference type="Proteomes" id="UP000547444"/>
    </source>
</evidence>
<dbReference type="SUPFAM" id="SSF52540">
    <property type="entry name" value="P-loop containing nucleoside triphosphate hydrolases"/>
    <property type="match status" value="1"/>
</dbReference>
<dbReference type="RefSeq" id="WP_167164323.1">
    <property type="nucleotide sequence ID" value="NZ_JAANOW010000004.1"/>
</dbReference>
<evidence type="ECO:0000313" key="2">
    <source>
        <dbReference type="EMBL" id="NIH98761.1"/>
    </source>
</evidence>
<protein>
    <submittedName>
        <fullName evidence="2">Uncharacterized protein</fullName>
    </submittedName>
</protein>
<dbReference type="EMBL" id="JAANOW010000004">
    <property type="protein sequence ID" value="NIH98761.1"/>
    <property type="molecule type" value="Genomic_DNA"/>
</dbReference>
<keyword evidence="3" id="KW-1185">Reference proteome</keyword>
<organism evidence="2 3">
    <name type="scientific">Mycolicibacterium fluoranthenivorans</name>
    <dbReference type="NCBI Taxonomy" id="258505"/>
    <lineage>
        <taxon>Bacteria</taxon>
        <taxon>Bacillati</taxon>
        <taxon>Actinomycetota</taxon>
        <taxon>Actinomycetes</taxon>
        <taxon>Mycobacteriales</taxon>
        <taxon>Mycobacteriaceae</taxon>
        <taxon>Mycolicibacterium</taxon>
    </lineage>
</organism>
<dbReference type="InterPro" id="IPR027417">
    <property type="entry name" value="P-loop_NTPase"/>
</dbReference>
<name>A0A7X5U5E6_9MYCO</name>
<comment type="caution">
    <text evidence="2">The sequence shown here is derived from an EMBL/GenBank/DDBJ whole genome shotgun (WGS) entry which is preliminary data.</text>
</comment>
<sequence>MAERAPGRVAFQQSPITGIDDLVLTAAAADGVTTVRLDVAVRRSPKFVRSDEKTSALVLALVREELAIERDSGSLTQRRLAVAVSGHPTHAREIAELSGLARGQSTAERFFDLVTTPGKFASRPRLMQLRDMVAAALSKIGDSDAGSAEHRCWSLLTRLWIIETDLEMGHEGHWTALIDDLKPVTPGHSQEGAVALRDRLDQLSAEWARVSGAVDVATLRKRLHGEIISDAHLPPAGWTRLLRLNEEARSVVGRTLAGLGSAAALTLPRKSVRDGLSNALALPGDILVKGDSGVGKSAIVMDAIEPAVLGDNRQALAINLRHLPDTPLELLDMLISPVEELFSELTAPDCLLVIDGAEAAAERHGQMFSHVLRYARSAGLRVVAISATEGSGAVTELMKSGANVPREYVVPGLDDEDIATAGVHLPALQRLIDNPRARELLRRPIVVELLSRAGDPGLPLTDSEALGHIWERLVRNGGRQDAGAPDARERVMLQLAADAVHKRDTDALLSRLDDAAVDDLRKSGVLLPASRMPWDRVPQFKHDLLRAYSVARYLLSERDPAKALEVVGAPRWTLPSARLASEILLSAPDEPSHPVPGRFALLQKGFDAIAAAGNGERWRDVPSEALLAVRDVDNLLKDAWSGLVDHDAVGLARLVRVLKGRHKAGVVLDPIIAEPVIARLLAEEVPRGLTSQVDALVSDWLGALVLSNAPEGHATRVALREAILQRCAEKERLADAKEAARQSGLAARSPEQVGADEERENAVPPKVPLGRRRKRRLHTTRHRAYLWISDAQIEHLALLGADLGADGEAALRQLAEDDPASLDHAVEAVFAGNSLAAYDPQLLIDLAAAYYIEEDEEEDEVGIGWSGDMFDDGIRDHRFLGGPLFSFTCGPFLAIFQSDYRRGVKFLNRMLDHAAQCRVRRSSNVYYGCPGAEDADPPHATLSIAEEPRDYVGDNHVWRWYRGTGVGPYPCISALQALEFVTEQYISAGIPPETLTAILLEDAHNLAMPAVALAVLVRHLESTGTAIDPFLVEPEVWEHEFARAAHEHSGLAAVLPDIKNPERRRWNLREVGMMLALQAEDDRVGQLKLLGQQLQAKAQAQVDDTSSPGAREHLAAVRTWAAALDRDAYELQRQGDQIFIQHAIDPEVENVLGDTNADLRRSSDATALTVRHAHVRDRGGRAPNLTSEALSADLVTARDLLENPPESWLGSSSSDGPAAVAASALELHLTGQVSVSQDDLAWSAAVLLRVAADVAEHPPTYDYLFSQGADRSAGHALPLLLLPEAAELRRTLGMNGPNDVNDLISLSGAIASRSENEARLAFARALDAVWAAPCNLEHLHGRCHHLIAIDLVTDSFLDSVFGPWDSEGQRRSIARLNPPDAASLDSMKGEEISAPRLTAPIRGTGSAAASTACCAEKARRMLQSLLAGHQRAMLAFEHGYHHSHSDSLVAARAALWQASDGRDDVLLSYVDRYLQNPRLLAEGLKAIAAAGEERVEAGAAAHRLWSRIMDRVLDYADNNPSLFSEPTWGAYAEADLIPEPSPDWHYLTIEMLAAPHRWRNLLTWSPQVERWLETITSTRMSIDHLVVAVRELDVTDQVTSGLRWVERIVVRSGNDCAKTYTLPEWLHERRPDLLNEDQVARWQRIVDLLVVAGDSRVADLAD</sequence>
<proteinExistence type="predicted"/>
<gene>
    <name evidence="2" type="ORF">FHU31_005780</name>
</gene>
<accession>A0A7X5U5E6</accession>
<reference evidence="2 3" key="1">
    <citation type="submission" date="2020-03" db="EMBL/GenBank/DDBJ databases">
        <title>Sequencing the genomes of 1000 actinobacteria strains.</title>
        <authorList>
            <person name="Klenk H.-P."/>
        </authorList>
    </citation>
    <scope>NUCLEOTIDE SEQUENCE [LARGE SCALE GENOMIC DNA]</scope>
    <source>
        <strain evidence="2 3">DSM 44556</strain>
    </source>
</reference>
<dbReference type="Proteomes" id="UP000547444">
    <property type="component" value="Unassembled WGS sequence"/>
</dbReference>